<evidence type="ECO:0000259" key="7">
    <source>
        <dbReference type="PROSITE" id="PS51225"/>
    </source>
</evidence>
<comment type="caution">
    <text evidence="8">The sequence shown here is derived from an EMBL/GenBank/DDBJ whole genome shotgun (WGS) entry which is preliminary data.</text>
</comment>
<name>A0A397IS07_9GLOM</name>
<dbReference type="OrthoDB" id="2399477at2759"/>
<evidence type="ECO:0000256" key="6">
    <source>
        <dbReference type="SAM" id="Phobius"/>
    </source>
</evidence>
<feature type="transmembrane region" description="Helical" evidence="6">
    <location>
        <begin position="50"/>
        <end position="73"/>
    </location>
</feature>
<sequence length="280" mass="31518">MASDNLSIPITKLQWGLRGSQIFFAFLSMACIAAVMAFDNKFMSASLFSVAHIFIMIVSMFFAALIVGIPHIYLQYGKFKSTARALRVPRTEFVLSAIWSVLIFIVSVALSIEISLRNCDPNSTEFEEYNTGDNNATFIGGLARNCRTERAGTAFGWFALGVWLASLALIGKEWYDNRRQPIPHKDEVTMHSNSTTSSLEVPTSINTQNVTQQQQQQPPPEQQRYEQPASPYHQQQPQPTPEHQRYGQPAPPYQQQQQQPQPPPSQGPGISFPEPKHYKQ</sequence>
<dbReference type="Proteomes" id="UP000266861">
    <property type="component" value="Unassembled WGS sequence"/>
</dbReference>
<dbReference type="Pfam" id="PF01284">
    <property type="entry name" value="MARVEL"/>
    <property type="match status" value="1"/>
</dbReference>
<dbReference type="PROSITE" id="PS51225">
    <property type="entry name" value="MARVEL"/>
    <property type="match status" value="1"/>
</dbReference>
<reference evidence="8 9" key="1">
    <citation type="submission" date="2018-08" db="EMBL/GenBank/DDBJ databases">
        <title>Genome and evolution of the arbuscular mycorrhizal fungus Diversispora epigaea (formerly Glomus versiforme) and its bacterial endosymbionts.</title>
        <authorList>
            <person name="Sun X."/>
            <person name="Fei Z."/>
            <person name="Harrison M."/>
        </authorList>
    </citation>
    <scope>NUCLEOTIDE SEQUENCE [LARGE SCALE GENOMIC DNA]</scope>
    <source>
        <strain evidence="8 9">IT104</strain>
    </source>
</reference>
<dbReference type="PANTHER" id="PTHR28165">
    <property type="entry name" value="NON-CLASSICAL EXPORT PROTEIN 2-RELATED"/>
    <property type="match status" value="1"/>
</dbReference>
<feature type="compositionally biased region" description="Low complexity" evidence="5">
    <location>
        <begin position="225"/>
        <end position="237"/>
    </location>
</feature>
<accession>A0A397IS07</accession>
<organism evidence="8 9">
    <name type="scientific">Diversispora epigaea</name>
    <dbReference type="NCBI Taxonomy" id="1348612"/>
    <lineage>
        <taxon>Eukaryota</taxon>
        <taxon>Fungi</taxon>
        <taxon>Fungi incertae sedis</taxon>
        <taxon>Mucoromycota</taxon>
        <taxon>Glomeromycotina</taxon>
        <taxon>Glomeromycetes</taxon>
        <taxon>Diversisporales</taxon>
        <taxon>Diversisporaceae</taxon>
        <taxon>Diversispora</taxon>
    </lineage>
</organism>
<dbReference type="PANTHER" id="PTHR28165:SF1">
    <property type="entry name" value="NON-CLASSICAL EXPORT PROTEIN 2-RELATED"/>
    <property type="match status" value="1"/>
</dbReference>
<feature type="transmembrane region" description="Helical" evidence="6">
    <location>
        <begin position="21"/>
        <end position="38"/>
    </location>
</feature>
<evidence type="ECO:0000256" key="4">
    <source>
        <dbReference type="ARBA" id="ARBA00023136"/>
    </source>
</evidence>
<protein>
    <recommendedName>
        <fullName evidence="7">MARVEL domain-containing protein</fullName>
    </recommendedName>
</protein>
<dbReference type="AlphaFoldDB" id="A0A397IS07"/>
<gene>
    <name evidence="8" type="ORF">Glove_174g135</name>
</gene>
<dbReference type="EMBL" id="PQFF01000164">
    <property type="protein sequence ID" value="RHZ77582.1"/>
    <property type="molecule type" value="Genomic_DNA"/>
</dbReference>
<feature type="transmembrane region" description="Helical" evidence="6">
    <location>
        <begin position="154"/>
        <end position="171"/>
    </location>
</feature>
<evidence type="ECO:0000256" key="1">
    <source>
        <dbReference type="ARBA" id="ARBA00004141"/>
    </source>
</evidence>
<keyword evidence="4 6" id="KW-0472">Membrane</keyword>
<proteinExistence type="predicted"/>
<dbReference type="STRING" id="1348612.A0A397IS07"/>
<evidence type="ECO:0000256" key="5">
    <source>
        <dbReference type="SAM" id="MobiDB-lite"/>
    </source>
</evidence>
<comment type="subcellular location">
    <subcellularLocation>
        <location evidence="1">Membrane</location>
        <topology evidence="1">Multi-pass membrane protein</topology>
    </subcellularLocation>
</comment>
<evidence type="ECO:0000256" key="2">
    <source>
        <dbReference type="ARBA" id="ARBA00022692"/>
    </source>
</evidence>
<keyword evidence="9" id="KW-1185">Reference proteome</keyword>
<feature type="region of interest" description="Disordered" evidence="5">
    <location>
        <begin position="209"/>
        <end position="280"/>
    </location>
</feature>
<evidence type="ECO:0000313" key="8">
    <source>
        <dbReference type="EMBL" id="RHZ77582.1"/>
    </source>
</evidence>
<dbReference type="InterPro" id="IPR052649">
    <property type="entry name" value="NCE102-like"/>
</dbReference>
<feature type="domain" description="MARVEL" evidence="7">
    <location>
        <begin position="9"/>
        <end position="175"/>
    </location>
</feature>
<evidence type="ECO:0000313" key="9">
    <source>
        <dbReference type="Proteomes" id="UP000266861"/>
    </source>
</evidence>
<keyword evidence="3 6" id="KW-1133">Transmembrane helix</keyword>
<dbReference type="InterPro" id="IPR008253">
    <property type="entry name" value="Marvel"/>
</dbReference>
<dbReference type="GO" id="GO:0016020">
    <property type="term" value="C:membrane"/>
    <property type="evidence" value="ECO:0007669"/>
    <property type="project" value="UniProtKB-SubCell"/>
</dbReference>
<keyword evidence="2 6" id="KW-0812">Transmembrane</keyword>
<evidence type="ECO:0000256" key="3">
    <source>
        <dbReference type="ARBA" id="ARBA00022989"/>
    </source>
</evidence>
<feature type="transmembrane region" description="Helical" evidence="6">
    <location>
        <begin position="93"/>
        <end position="112"/>
    </location>
</feature>